<reference evidence="2 3" key="1">
    <citation type="submission" date="2019-06" db="EMBL/GenBank/DDBJ databases">
        <title>Sorghum-associated microbial communities from plants grown in Nebraska, USA.</title>
        <authorList>
            <person name="Schachtman D."/>
        </authorList>
    </citation>
    <scope>NUCLEOTIDE SEQUENCE [LARGE SCALE GENOMIC DNA]</scope>
    <source>
        <strain evidence="2 3">2482</strain>
    </source>
</reference>
<feature type="transmembrane region" description="Helical" evidence="1">
    <location>
        <begin position="416"/>
        <end position="438"/>
    </location>
</feature>
<keyword evidence="1" id="KW-0472">Membrane</keyword>
<dbReference type="PANTHER" id="PTHR11328:SF24">
    <property type="entry name" value="MAJOR FACILITATOR SUPERFAMILY (MFS) PROFILE DOMAIN-CONTAINING PROTEIN"/>
    <property type="match status" value="1"/>
</dbReference>
<feature type="transmembrane region" description="Helical" evidence="1">
    <location>
        <begin position="221"/>
        <end position="242"/>
    </location>
</feature>
<feature type="transmembrane region" description="Helical" evidence="1">
    <location>
        <begin position="173"/>
        <end position="193"/>
    </location>
</feature>
<keyword evidence="3" id="KW-1185">Reference proteome</keyword>
<dbReference type="RefSeq" id="WP_222429676.1">
    <property type="nucleotide sequence ID" value="NZ_VIVN01000020.1"/>
</dbReference>
<feature type="transmembrane region" description="Helical" evidence="1">
    <location>
        <begin position="339"/>
        <end position="358"/>
    </location>
</feature>
<evidence type="ECO:0000313" key="2">
    <source>
        <dbReference type="EMBL" id="TWD92260.1"/>
    </source>
</evidence>
<feature type="transmembrane region" description="Helical" evidence="1">
    <location>
        <begin position="32"/>
        <end position="55"/>
    </location>
</feature>
<keyword evidence="1" id="KW-1133">Transmembrane helix</keyword>
<protein>
    <submittedName>
        <fullName evidence="2">GPH family glycoside/pentoside/hexuronide:cation symporter</fullName>
    </submittedName>
</protein>
<feature type="transmembrane region" description="Helical" evidence="1">
    <location>
        <begin position="378"/>
        <end position="395"/>
    </location>
</feature>
<dbReference type="GO" id="GO:0015293">
    <property type="term" value="F:symporter activity"/>
    <property type="evidence" value="ECO:0007669"/>
    <property type="project" value="InterPro"/>
</dbReference>
<dbReference type="GO" id="GO:0005886">
    <property type="term" value="C:plasma membrane"/>
    <property type="evidence" value="ECO:0007669"/>
    <property type="project" value="TreeGrafter"/>
</dbReference>
<comment type="caution">
    <text evidence="2">The sequence shown here is derived from an EMBL/GenBank/DDBJ whole genome shotgun (WGS) entry which is preliminary data.</text>
</comment>
<dbReference type="GO" id="GO:0006814">
    <property type="term" value="P:sodium ion transport"/>
    <property type="evidence" value="ECO:0007669"/>
    <property type="project" value="InterPro"/>
</dbReference>
<organism evidence="2 3">
    <name type="scientific">Neobacillus bataviensis</name>
    <dbReference type="NCBI Taxonomy" id="220685"/>
    <lineage>
        <taxon>Bacteria</taxon>
        <taxon>Bacillati</taxon>
        <taxon>Bacillota</taxon>
        <taxon>Bacilli</taxon>
        <taxon>Bacillales</taxon>
        <taxon>Bacillaceae</taxon>
        <taxon>Neobacillus</taxon>
    </lineage>
</organism>
<dbReference type="EMBL" id="VIVN01000020">
    <property type="protein sequence ID" value="TWD92260.1"/>
    <property type="molecule type" value="Genomic_DNA"/>
</dbReference>
<keyword evidence="1" id="KW-0812">Transmembrane</keyword>
<feature type="transmembrane region" description="Helical" evidence="1">
    <location>
        <begin position="130"/>
        <end position="152"/>
    </location>
</feature>
<evidence type="ECO:0000313" key="3">
    <source>
        <dbReference type="Proteomes" id="UP000319671"/>
    </source>
</evidence>
<feature type="transmembrane region" description="Helical" evidence="1">
    <location>
        <begin position="274"/>
        <end position="296"/>
    </location>
</feature>
<dbReference type="CDD" id="cd17332">
    <property type="entry name" value="MFS_MelB_like"/>
    <property type="match status" value="1"/>
</dbReference>
<dbReference type="Pfam" id="PF13347">
    <property type="entry name" value="MFS_2"/>
    <property type="match status" value="1"/>
</dbReference>
<dbReference type="InterPro" id="IPR001927">
    <property type="entry name" value="Na/Gal_symport"/>
</dbReference>
<dbReference type="Proteomes" id="UP000319671">
    <property type="component" value="Unassembled WGS sequence"/>
</dbReference>
<feature type="transmembrane region" description="Helical" evidence="1">
    <location>
        <begin position="61"/>
        <end position="81"/>
    </location>
</feature>
<feature type="transmembrane region" description="Helical" evidence="1">
    <location>
        <begin position="458"/>
        <end position="477"/>
    </location>
</feature>
<dbReference type="InterPro" id="IPR036259">
    <property type="entry name" value="MFS_trans_sf"/>
</dbReference>
<dbReference type="SUPFAM" id="SSF103473">
    <property type="entry name" value="MFS general substrate transporter"/>
    <property type="match status" value="1"/>
</dbReference>
<dbReference type="PANTHER" id="PTHR11328">
    <property type="entry name" value="MAJOR FACILITATOR SUPERFAMILY DOMAIN-CONTAINING PROTEIN"/>
    <property type="match status" value="1"/>
</dbReference>
<sequence>MALMESTVKQMNKNTQNIQQNEYHKLSLSERIGYGLGDFAQNLVFGTVGGFLALYLTTVNAIGTAAAGFIFLFVRIVNVLWDPMVGTYVDKHTFKNGKYRPWLLIAGVPLVILAAMLFVPIPAIRGSVPIAFITYFLLDLVYSVVNIPYGSLNASLTRDPESVDKITTTRMMLANIANLLVYTLFPMFVQMAAPKDRSMKDTGFFGLKINMGTYTDVSASHAWFGVYMVYMILGALALFFCYRLTKERVVATAEQSAEVKALDLFVELKNNKPLVILGFFFMLAFTFMFFMNTVNGFFNQYTVNHSDWMGAVGLIASIPGIAFPVFWPKLRKIFGKKGFFHFFLGMFVVGEILTWVWSLDGMHDSLFLAYVSTFIKQWGLTSATGFMWALVPEVVSYGEMKSGKRNAAIINAIMGLFFKIGFTLGGAIPLWFLAAFGFDGNAAKQTASALSGINITAIWIPAALAIVSMIVMALYPLSDKDVVDINKQLDASRAKAKVR</sequence>
<feature type="transmembrane region" description="Helical" evidence="1">
    <location>
        <begin position="308"/>
        <end position="327"/>
    </location>
</feature>
<dbReference type="InterPro" id="IPR039672">
    <property type="entry name" value="MFS_2"/>
</dbReference>
<dbReference type="Gene3D" id="1.20.1250.20">
    <property type="entry name" value="MFS general substrate transporter like domains"/>
    <property type="match status" value="2"/>
</dbReference>
<evidence type="ECO:0000256" key="1">
    <source>
        <dbReference type="SAM" id="Phobius"/>
    </source>
</evidence>
<gene>
    <name evidence="2" type="ORF">FB550_12072</name>
</gene>
<dbReference type="GO" id="GO:0008643">
    <property type="term" value="P:carbohydrate transport"/>
    <property type="evidence" value="ECO:0007669"/>
    <property type="project" value="InterPro"/>
</dbReference>
<feature type="transmembrane region" description="Helical" evidence="1">
    <location>
        <begin position="102"/>
        <end position="124"/>
    </location>
</feature>
<dbReference type="NCBIfam" id="TIGR00792">
    <property type="entry name" value="gph"/>
    <property type="match status" value="1"/>
</dbReference>
<dbReference type="AlphaFoldDB" id="A0A561CML3"/>
<name>A0A561CML3_9BACI</name>
<proteinExistence type="predicted"/>
<accession>A0A561CML3</accession>